<dbReference type="EMBL" id="ATLV01012252">
    <property type="status" value="NOT_ANNOTATED_CDS"/>
    <property type="molecule type" value="Genomic_DNA"/>
</dbReference>
<protein>
    <submittedName>
        <fullName evidence="2 3">Choline-sulfatase</fullName>
    </submittedName>
</protein>
<keyword evidence="4" id="KW-1185">Reference proteome</keyword>
<evidence type="ECO:0000256" key="1">
    <source>
        <dbReference type="SAM" id="MobiDB-lite"/>
    </source>
</evidence>
<dbReference type="EnsemblMetazoa" id="ASIC003398-RA">
    <property type="protein sequence ID" value="ASIC003398-PA"/>
    <property type="gene ID" value="ASIC003398"/>
</dbReference>
<gene>
    <name evidence="2" type="ORF">ZHAS_00003398</name>
</gene>
<dbReference type="Proteomes" id="UP000030765">
    <property type="component" value="Unassembled WGS sequence"/>
</dbReference>
<sequence>MEPGSYPGSPASVAPSMASAVYIKISANSISVLSLPIMKSPSSIVTDTSRKRARSPERPTAEVSTAIRGVFVSTNRLHAHTPPSGRATRPRLKRRADEVHGDVMAMVLEGTDVQSFIAYTHRKKDAKRSAIRQATRSPHVTYFLVP</sequence>
<evidence type="ECO:0000313" key="2">
    <source>
        <dbReference type="EMBL" id="KFB36279.1"/>
    </source>
</evidence>
<dbReference type="AlphaFoldDB" id="A0A084VE85"/>
<reference evidence="3" key="2">
    <citation type="submission" date="2020-05" db="UniProtKB">
        <authorList>
            <consortium name="EnsemblMetazoa"/>
        </authorList>
    </citation>
    <scope>IDENTIFICATION</scope>
</reference>
<evidence type="ECO:0000313" key="4">
    <source>
        <dbReference type="Proteomes" id="UP000030765"/>
    </source>
</evidence>
<name>A0A084VE85_ANOSI</name>
<dbReference type="EMBL" id="KE524775">
    <property type="protein sequence ID" value="KFB36279.1"/>
    <property type="molecule type" value="Genomic_DNA"/>
</dbReference>
<feature type="compositionally biased region" description="Basic and acidic residues" evidence="1">
    <location>
        <begin position="48"/>
        <end position="60"/>
    </location>
</feature>
<reference evidence="2 4" key="1">
    <citation type="journal article" date="2014" name="BMC Genomics">
        <title>Genome sequence of Anopheles sinensis provides insight into genetics basis of mosquito competence for malaria parasites.</title>
        <authorList>
            <person name="Zhou D."/>
            <person name="Zhang D."/>
            <person name="Ding G."/>
            <person name="Shi L."/>
            <person name="Hou Q."/>
            <person name="Ye Y."/>
            <person name="Xu Y."/>
            <person name="Zhou H."/>
            <person name="Xiong C."/>
            <person name="Li S."/>
            <person name="Yu J."/>
            <person name="Hong S."/>
            <person name="Yu X."/>
            <person name="Zou P."/>
            <person name="Chen C."/>
            <person name="Chang X."/>
            <person name="Wang W."/>
            <person name="Lv Y."/>
            <person name="Sun Y."/>
            <person name="Ma L."/>
            <person name="Shen B."/>
            <person name="Zhu C."/>
        </authorList>
    </citation>
    <scope>NUCLEOTIDE SEQUENCE [LARGE SCALE GENOMIC DNA]</scope>
</reference>
<proteinExistence type="predicted"/>
<organism evidence="2">
    <name type="scientific">Anopheles sinensis</name>
    <name type="common">Mosquito</name>
    <dbReference type="NCBI Taxonomy" id="74873"/>
    <lineage>
        <taxon>Eukaryota</taxon>
        <taxon>Metazoa</taxon>
        <taxon>Ecdysozoa</taxon>
        <taxon>Arthropoda</taxon>
        <taxon>Hexapoda</taxon>
        <taxon>Insecta</taxon>
        <taxon>Pterygota</taxon>
        <taxon>Neoptera</taxon>
        <taxon>Endopterygota</taxon>
        <taxon>Diptera</taxon>
        <taxon>Nematocera</taxon>
        <taxon>Culicoidea</taxon>
        <taxon>Culicidae</taxon>
        <taxon>Anophelinae</taxon>
        <taxon>Anopheles</taxon>
    </lineage>
</organism>
<feature type="region of interest" description="Disordered" evidence="1">
    <location>
        <begin position="43"/>
        <end position="63"/>
    </location>
</feature>
<evidence type="ECO:0000313" key="3">
    <source>
        <dbReference type="EnsemblMetazoa" id="ASIC003398-PA"/>
    </source>
</evidence>
<accession>A0A084VE85</accession>
<dbReference type="VEuPathDB" id="VectorBase:ASIC003398"/>